<dbReference type="PROSITE" id="PS50943">
    <property type="entry name" value="HTH_CROC1"/>
    <property type="match status" value="1"/>
</dbReference>
<evidence type="ECO:0000256" key="1">
    <source>
        <dbReference type="ARBA" id="ARBA00023125"/>
    </source>
</evidence>
<keyword evidence="4" id="KW-1185">Reference proteome</keyword>
<organism evidence="3 4">
    <name type="scientific">Arcticibacter tournemirensis</name>
    <dbReference type="NCBI Taxonomy" id="699437"/>
    <lineage>
        <taxon>Bacteria</taxon>
        <taxon>Pseudomonadati</taxon>
        <taxon>Bacteroidota</taxon>
        <taxon>Sphingobacteriia</taxon>
        <taxon>Sphingobacteriales</taxon>
        <taxon>Sphingobacteriaceae</taxon>
        <taxon>Arcticibacter</taxon>
    </lineage>
</organism>
<dbReference type="RefSeq" id="WP_141815068.1">
    <property type="nucleotide sequence ID" value="NZ_VFPL01000001.1"/>
</dbReference>
<dbReference type="GO" id="GO:0003677">
    <property type="term" value="F:DNA binding"/>
    <property type="evidence" value="ECO:0007669"/>
    <property type="project" value="UniProtKB-KW"/>
</dbReference>
<evidence type="ECO:0000313" key="4">
    <source>
        <dbReference type="Proteomes" id="UP000322918"/>
    </source>
</evidence>
<protein>
    <submittedName>
        <fullName evidence="3">Helix-turn-helix transcriptional regulator</fullName>
    </submittedName>
</protein>
<dbReference type="PANTHER" id="PTHR46797:SF1">
    <property type="entry name" value="METHYLPHOSPHONATE SYNTHASE"/>
    <property type="match status" value="1"/>
</dbReference>
<accession>A0A5M9GSH2</accession>
<evidence type="ECO:0000313" key="3">
    <source>
        <dbReference type="EMBL" id="KAA8475688.1"/>
    </source>
</evidence>
<evidence type="ECO:0000259" key="2">
    <source>
        <dbReference type="PROSITE" id="PS50943"/>
    </source>
</evidence>
<feature type="domain" description="HTH cro/C1-type" evidence="2">
    <location>
        <begin position="17"/>
        <end position="71"/>
    </location>
</feature>
<proteinExistence type="predicted"/>
<dbReference type="InterPro" id="IPR010982">
    <property type="entry name" value="Lambda_DNA-bd_dom_sf"/>
</dbReference>
<keyword evidence="1" id="KW-0238">DNA-binding</keyword>
<dbReference type="OrthoDB" id="678057at2"/>
<dbReference type="GO" id="GO:0003700">
    <property type="term" value="F:DNA-binding transcription factor activity"/>
    <property type="evidence" value="ECO:0007669"/>
    <property type="project" value="TreeGrafter"/>
</dbReference>
<reference evidence="3 4" key="1">
    <citation type="submission" date="2019-09" db="EMBL/GenBank/DDBJ databases">
        <title>Pararcticibacter amylolyticus gen. nov., sp. nov., isolated from a rottenly hemp rope, and reclassification of Pedobacter tournemirensis as Pararcticibacter tournemirensis comb. nov.</title>
        <authorList>
            <person name="Cai Y."/>
        </authorList>
    </citation>
    <scope>NUCLEOTIDE SEQUENCE [LARGE SCALE GENOMIC DNA]</scope>
    <source>
        <strain evidence="3 4">TF5-37.2-LB10</strain>
    </source>
</reference>
<dbReference type="SUPFAM" id="SSF47413">
    <property type="entry name" value="lambda repressor-like DNA-binding domains"/>
    <property type="match status" value="1"/>
</dbReference>
<gene>
    <name evidence="3" type="ORF">F1649_21340</name>
</gene>
<dbReference type="InterPro" id="IPR050807">
    <property type="entry name" value="TransReg_Diox_bact_type"/>
</dbReference>
<dbReference type="EMBL" id="VWNE01000051">
    <property type="protein sequence ID" value="KAA8475688.1"/>
    <property type="molecule type" value="Genomic_DNA"/>
</dbReference>
<dbReference type="InterPro" id="IPR001387">
    <property type="entry name" value="Cro/C1-type_HTH"/>
</dbReference>
<dbReference type="SMART" id="SM00530">
    <property type="entry name" value="HTH_XRE"/>
    <property type="match status" value="1"/>
</dbReference>
<dbReference type="PANTHER" id="PTHR46797">
    <property type="entry name" value="HTH-TYPE TRANSCRIPTIONAL REGULATOR"/>
    <property type="match status" value="1"/>
</dbReference>
<name>A0A5M9GSH2_9SPHI</name>
<dbReference type="AlphaFoldDB" id="A0A5M9GSH2"/>
<comment type="caution">
    <text evidence="3">The sequence shown here is derived from an EMBL/GenBank/DDBJ whole genome shotgun (WGS) entry which is preliminary data.</text>
</comment>
<dbReference type="CDD" id="cd00093">
    <property type="entry name" value="HTH_XRE"/>
    <property type="match status" value="1"/>
</dbReference>
<dbReference type="Gene3D" id="1.10.260.40">
    <property type="entry name" value="lambda repressor-like DNA-binding domains"/>
    <property type="match status" value="1"/>
</dbReference>
<sequence>MAKREYPEIQKEFGEHLQKLRKSKGISLRLLASRCDLDDSNISKIENGHFNVQLSTILELAKGLDVPKKELLDY</sequence>
<dbReference type="Proteomes" id="UP000322918">
    <property type="component" value="Unassembled WGS sequence"/>
</dbReference>
<dbReference type="GO" id="GO:0005829">
    <property type="term" value="C:cytosol"/>
    <property type="evidence" value="ECO:0007669"/>
    <property type="project" value="TreeGrafter"/>
</dbReference>
<dbReference type="Pfam" id="PF01381">
    <property type="entry name" value="HTH_3"/>
    <property type="match status" value="1"/>
</dbReference>